<gene>
    <name evidence="4" type="ORF">Pfl04_13410</name>
</gene>
<keyword evidence="5" id="KW-1185">Reference proteome</keyword>
<dbReference type="PANTHER" id="PTHR43877">
    <property type="entry name" value="AMINOALKYLPHOSPHONATE N-ACETYLTRANSFERASE-RELATED-RELATED"/>
    <property type="match status" value="1"/>
</dbReference>
<dbReference type="AlphaFoldDB" id="A0A8J3LJJ6"/>
<evidence type="ECO:0000259" key="3">
    <source>
        <dbReference type="PROSITE" id="PS51186"/>
    </source>
</evidence>
<protein>
    <submittedName>
        <fullName evidence="4">N-acetyltransferase</fullName>
    </submittedName>
</protein>
<organism evidence="4 5">
    <name type="scientific">Planosporangium flavigriseum</name>
    <dbReference type="NCBI Taxonomy" id="373681"/>
    <lineage>
        <taxon>Bacteria</taxon>
        <taxon>Bacillati</taxon>
        <taxon>Actinomycetota</taxon>
        <taxon>Actinomycetes</taxon>
        <taxon>Micromonosporales</taxon>
        <taxon>Micromonosporaceae</taxon>
        <taxon>Planosporangium</taxon>
    </lineage>
</organism>
<evidence type="ECO:0000313" key="5">
    <source>
        <dbReference type="Proteomes" id="UP000653674"/>
    </source>
</evidence>
<dbReference type="InterPro" id="IPR000182">
    <property type="entry name" value="GNAT_dom"/>
</dbReference>
<feature type="domain" description="N-acetyltransferase" evidence="3">
    <location>
        <begin position="1"/>
        <end position="165"/>
    </location>
</feature>
<dbReference type="Gene3D" id="3.40.630.30">
    <property type="match status" value="1"/>
</dbReference>
<dbReference type="SUPFAM" id="SSF55729">
    <property type="entry name" value="Acyl-CoA N-acyltransferases (Nat)"/>
    <property type="match status" value="1"/>
</dbReference>
<dbReference type="InterPro" id="IPR050832">
    <property type="entry name" value="Bact_Acetyltransf"/>
</dbReference>
<evidence type="ECO:0000313" key="4">
    <source>
        <dbReference type="EMBL" id="GIG72937.1"/>
    </source>
</evidence>
<evidence type="ECO:0000256" key="2">
    <source>
        <dbReference type="ARBA" id="ARBA00023315"/>
    </source>
</evidence>
<proteinExistence type="predicted"/>
<keyword evidence="2" id="KW-0012">Acyltransferase</keyword>
<dbReference type="GO" id="GO:0016747">
    <property type="term" value="F:acyltransferase activity, transferring groups other than amino-acyl groups"/>
    <property type="evidence" value="ECO:0007669"/>
    <property type="project" value="InterPro"/>
</dbReference>
<comment type="caution">
    <text evidence="4">The sequence shown here is derived from an EMBL/GenBank/DDBJ whole genome shotgun (WGS) entry which is preliminary data.</text>
</comment>
<dbReference type="Proteomes" id="UP000653674">
    <property type="component" value="Unassembled WGS sequence"/>
</dbReference>
<keyword evidence="1" id="KW-0808">Transferase</keyword>
<evidence type="ECO:0000256" key="1">
    <source>
        <dbReference type="ARBA" id="ARBA00022679"/>
    </source>
</evidence>
<name>A0A8J3LJJ6_9ACTN</name>
<dbReference type="EMBL" id="BONU01000006">
    <property type="protein sequence ID" value="GIG72937.1"/>
    <property type="molecule type" value="Genomic_DNA"/>
</dbReference>
<dbReference type="PROSITE" id="PS51186">
    <property type="entry name" value="GNAT"/>
    <property type="match status" value="1"/>
</dbReference>
<dbReference type="Pfam" id="PF00583">
    <property type="entry name" value="Acetyltransf_1"/>
    <property type="match status" value="1"/>
</dbReference>
<dbReference type="CDD" id="cd04301">
    <property type="entry name" value="NAT_SF"/>
    <property type="match status" value="1"/>
</dbReference>
<reference evidence="4" key="1">
    <citation type="submission" date="2021-01" db="EMBL/GenBank/DDBJ databases">
        <title>Whole genome shotgun sequence of Planosporangium flavigriseum NBRC 105377.</title>
        <authorList>
            <person name="Komaki H."/>
            <person name="Tamura T."/>
        </authorList>
    </citation>
    <scope>NUCLEOTIDE SEQUENCE</scope>
    <source>
        <strain evidence="4">NBRC 105377</strain>
    </source>
</reference>
<dbReference type="InterPro" id="IPR016181">
    <property type="entry name" value="Acyl_CoA_acyltransferase"/>
</dbReference>
<sequence length="171" mass="18244">MTVRPATVDDADQTGRVHVRSWQVGYRGLMPDAVLDGLDPVARAARHREILARAEPGTATFVAVVDAAVVGFASVGDYRDGSDPDGAGEVYAIYVDPSAWGAGAGRALMDAAVAYLTTTGPRPVRLWALDGNERARRFYERYGFLADGSVRTHPIGAGLDVPTVRYSLQPA</sequence>
<accession>A0A8J3LJJ6</accession>